<name>A0A556U7Y8_BAGYA</name>
<keyword evidence="4" id="KW-0378">Hydrolase</keyword>
<evidence type="ECO:0000256" key="4">
    <source>
        <dbReference type="ARBA" id="ARBA00022801"/>
    </source>
</evidence>
<dbReference type="PANTHER" id="PTHR11371:SF11">
    <property type="entry name" value="DEOXYRIBONUCLEASE"/>
    <property type="match status" value="1"/>
</dbReference>
<feature type="transmembrane region" description="Helical" evidence="6">
    <location>
        <begin position="797"/>
        <end position="819"/>
    </location>
</feature>
<dbReference type="GO" id="GO:0003677">
    <property type="term" value="F:DNA binding"/>
    <property type="evidence" value="ECO:0007669"/>
    <property type="project" value="TreeGrafter"/>
</dbReference>
<evidence type="ECO:0000256" key="1">
    <source>
        <dbReference type="ARBA" id="ARBA00007359"/>
    </source>
</evidence>
<dbReference type="GO" id="GO:0004530">
    <property type="term" value="F:deoxyribonuclease I activity"/>
    <property type="evidence" value="ECO:0007669"/>
    <property type="project" value="TreeGrafter"/>
</dbReference>
<dbReference type="Pfam" id="PF03372">
    <property type="entry name" value="Exo_endo_phos"/>
    <property type="match status" value="1"/>
</dbReference>
<feature type="domain" description="Endonuclease/exonuclease/phosphatase" evidence="8">
    <location>
        <begin position="25"/>
        <end position="192"/>
    </location>
</feature>
<dbReference type="EMBL" id="VCAZ01000060">
    <property type="protein sequence ID" value="TSN76599.1"/>
    <property type="molecule type" value="Genomic_DNA"/>
</dbReference>
<dbReference type="Gene3D" id="3.60.10.10">
    <property type="entry name" value="Endonuclease/exonuclease/phosphatase"/>
    <property type="match status" value="1"/>
</dbReference>
<feature type="region of interest" description="Disordered" evidence="5">
    <location>
        <begin position="505"/>
        <end position="532"/>
    </location>
</feature>
<protein>
    <submittedName>
        <fullName evidence="9">Deoxyribonuclease gamma</fullName>
    </submittedName>
</protein>
<dbReference type="Proteomes" id="UP000319801">
    <property type="component" value="Unassembled WGS sequence"/>
</dbReference>
<keyword evidence="6" id="KW-0812">Transmembrane</keyword>
<evidence type="ECO:0000259" key="8">
    <source>
        <dbReference type="Pfam" id="PF03372"/>
    </source>
</evidence>
<feature type="region of interest" description="Disordered" evidence="5">
    <location>
        <begin position="248"/>
        <end position="276"/>
    </location>
</feature>
<comment type="similarity">
    <text evidence="1">Belongs to the DNase I family.</text>
</comment>
<evidence type="ECO:0000256" key="7">
    <source>
        <dbReference type="SAM" id="SignalP"/>
    </source>
</evidence>
<reference evidence="9 10" key="1">
    <citation type="journal article" date="2019" name="Genome Biol. Evol.">
        <title>Whole-Genome Sequencing of the Giant Devil Catfish, Bagarius yarrelli.</title>
        <authorList>
            <person name="Jiang W."/>
            <person name="Lv Y."/>
            <person name="Cheng L."/>
            <person name="Yang K."/>
            <person name="Chao B."/>
            <person name="Wang X."/>
            <person name="Li Y."/>
            <person name="Pan X."/>
            <person name="You X."/>
            <person name="Zhang Y."/>
            <person name="Yang J."/>
            <person name="Li J."/>
            <person name="Zhang X."/>
            <person name="Liu S."/>
            <person name="Sun C."/>
            <person name="Yang J."/>
            <person name="Shi Q."/>
        </authorList>
    </citation>
    <scope>NUCLEOTIDE SEQUENCE [LARGE SCALE GENOMIC DNA]</scope>
    <source>
        <strain evidence="9">JWS20170419001</strain>
        <tissue evidence="9">Muscle</tissue>
    </source>
</reference>
<feature type="compositionally biased region" description="Acidic residues" evidence="5">
    <location>
        <begin position="667"/>
        <end position="678"/>
    </location>
</feature>
<sequence>MRSLWLIGIMGICFLTTALSLKICAFNVQSFGEAKAKNKKVMRILTKIISRCDLSLIQEVRDAKGQAVPALLKNLNRKDVLQVQEQAYYYELKRTKFNNTATFSREPFIIKINSPTTFVKSFIIIGHHSCPRKAMNELEELFEVLQAVKKKWKTENMMLLGDLNADCGYITVKGLKKLKLRNDPKFLWLITDEQDTTVQIDTDFEHVHDEGTNTSQIPLDMAEDIEDMIGASKLWTSDQGLVETLTTVNEQKVGEASSDTSESESSSSINTESTSCLSQEMDFDQSVNTIMAETQQPGECIAEEGNMHTDLEAGVSDKKLTEEEHMNTVKSEYAPEMLPPKSSTSRTFEEASFELDEEMLENYSTAENSSRCESLGNKNEWLNATSPRDDMKEFTEEDQEEIKESLADYPSDLSNSETEEPSENAEAQLFTVDISSSVDHSADKMEEFSNADSPDLNYNSGIKIMEDNFKSADMDLSFQKGTSAGTNVQEYLTDTSYTAEYSAEYKEDAGDLSDLNNPAEDTRDSRCDDTISSQEENNFISRFMQIKKENNVIQHKISTEDEIDDDLGYICKNSDNSPEKKVKEYNTESIQSDTVIKNNDISSDATEMTKNTITEVLWSSSLLMDEDNLRLEEYDWDLPADETFMIHLGEGENQEYTEEAVGKLDIDNDDDDDDDDDEGNKRDWEQEKTRIEAFYRFYSDQAEPEVKVERNHKVSFHLDKESSSSECYEDSDSTEEELDSDHNTPDLNILKPEYHSESDEDPLEMPYYTDRSKMPLKKQEPVNASVKQPPYRNKCLAVLKSMLAFGLLTTIGIVSFWWASENMA</sequence>
<feature type="signal peptide" evidence="7">
    <location>
        <begin position="1"/>
        <end position="20"/>
    </location>
</feature>
<feature type="region of interest" description="Disordered" evidence="5">
    <location>
        <begin position="381"/>
        <end position="424"/>
    </location>
</feature>
<organism evidence="9 10">
    <name type="scientific">Bagarius yarrelli</name>
    <name type="common">Goonch</name>
    <name type="synonym">Bagrus yarrelli</name>
    <dbReference type="NCBI Taxonomy" id="175774"/>
    <lineage>
        <taxon>Eukaryota</taxon>
        <taxon>Metazoa</taxon>
        <taxon>Chordata</taxon>
        <taxon>Craniata</taxon>
        <taxon>Vertebrata</taxon>
        <taxon>Euteleostomi</taxon>
        <taxon>Actinopterygii</taxon>
        <taxon>Neopterygii</taxon>
        <taxon>Teleostei</taxon>
        <taxon>Ostariophysi</taxon>
        <taxon>Siluriformes</taxon>
        <taxon>Sisoridae</taxon>
        <taxon>Sisorinae</taxon>
        <taxon>Bagarius</taxon>
    </lineage>
</organism>
<gene>
    <name evidence="9" type="ORF">Baya_8752</name>
</gene>
<evidence type="ECO:0000256" key="5">
    <source>
        <dbReference type="SAM" id="MobiDB-lite"/>
    </source>
</evidence>
<keyword evidence="6" id="KW-0472">Membrane</keyword>
<evidence type="ECO:0000256" key="6">
    <source>
        <dbReference type="SAM" id="Phobius"/>
    </source>
</evidence>
<dbReference type="SMART" id="SM00476">
    <property type="entry name" value="DNaseIc"/>
    <property type="match status" value="1"/>
</dbReference>
<dbReference type="GO" id="GO:0006308">
    <property type="term" value="P:DNA catabolic process"/>
    <property type="evidence" value="ECO:0007669"/>
    <property type="project" value="InterPro"/>
</dbReference>
<feature type="region of interest" description="Disordered" evidence="5">
    <location>
        <begin position="665"/>
        <end position="685"/>
    </location>
</feature>
<evidence type="ECO:0000313" key="10">
    <source>
        <dbReference type="Proteomes" id="UP000319801"/>
    </source>
</evidence>
<feature type="compositionally biased region" description="Low complexity" evidence="5">
    <location>
        <begin position="257"/>
        <end position="276"/>
    </location>
</feature>
<dbReference type="SUPFAM" id="SSF56219">
    <property type="entry name" value="DNase I-like"/>
    <property type="match status" value="1"/>
</dbReference>
<keyword evidence="3" id="KW-0255">Endonuclease</keyword>
<keyword evidence="10" id="KW-1185">Reference proteome</keyword>
<dbReference type="InterPro" id="IPR036691">
    <property type="entry name" value="Endo/exonu/phosph_ase_sf"/>
</dbReference>
<accession>A0A556U7Y8</accession>
<dbReference type="AlphaFoldDB" id="A0A556U7Y8"/>
<evidence type="ECO:0000256" key="3">
    <source>
        <dbReference type="ARBA" id="ARBA00022759"/>
    </source>
</evidence>
<dbReference type="GO" id="GO:0005634">
    <property type="term" value="C:nucleus"/>
    <property type="evidence" value="ECO:0007669"/>
    <property type="project" value="TreeGrafter"/>
</dbReference>
<dbReference type="InterPro" id="IPR016202">
    <property type="entry name" value="DNase_I"/>
</dbReference>
<keyword evidence="7" id="KW-0732">Signal</keyword>
<evidence type="ECO:0000313" key="9">
    <source>
        <dbReference type="EMBL" id="TSN76599.1"/>
    </source>
</evidence>
<proteinExistence type="inferred from homology"/>
<evidence type="ECO:0000256" key="2">
    <source>
        <dbReference type="ARBA" id="ARBA00022722"/>
    </source>
</evidence>
<keyword evidence="6" id="KW-1133">Transmembrane helix</keyword>
<feature type="compositionally biased region" description="Basic and acidic residues" evidence="5">
    <location>
        <begin position="520"/>
        <end position="529"/>
    </location>
</feature>
<feature type="compositionally biased region" description="Acidic residues" evidence="5">
    <location>
        <begin position="727"/>
        <end position="739"/>
    </location>
</feature>
<dbReference type="InterPro" id="IPR005135">
    <property type="entry name" value="Endo/exonuclease/phosphatase"/>
</dbReference>
<keyword evidence="2" id="KW-0540">Nuclease</keyword>
<feature type="chain" id="PRO_5022038938" evidence="7">
    <location>
        <begin position="21"/>
        <end position="824"/>
    </location>
</feature>
<dbReference type="OrthoDB" id="8447412at2759"/>
<dbReference type="PANTHER" id="PTHR11371">
    <property type="entry name" value="DEOXYRIBONUCLEASE"/>
    <property type="match status" value="1"/>
</dbReference>
<feature type="region of interest" description="Disordered" evidence="5">
    <location>
        <begin position="719"/>
        <end position="762"/>
    </location>
</feature>
<comment type="caution">
    <text evidence="9">The sequence shown here is derived from an EMBL/GenBank/DDBJ whole genome shotgun (WGS) entry which is preliminary data.</text>
</comment>